<gene>
    <name evidence="2" type="ORF">K0M31_016893</name>
</gene>
<protein>
    <submittedName>
        <fullName evidence="2">Uncharacterized protein</fullName>
    </submittedName>
</protein>
<evidence type="ECO:0000313" key="3">
    <source>
        <dbReference type="Proteomes" id="UP001177670"/>
    </source>
</evidence>
<feature type="region of interest" description="Disordered" evidence="1">
    <location>
        <begin position="1"/>
        <end position="22"/>
    </location>
</feature>
<comment type="caution">
    <text evidence="2">The sequence shown here is derived from an EMBL/GenBank/DDBJ whole genome shotgun (WGS) entry which is preliminary data.</text>
</comment>
<dbReference type="AlphaFoldDB" id="A0AA40KEK8"/>
<reference evidence="2" key="1">
    <citation type="submission" date="2021-10" db="EMBL/GenBank/DDBJ databases">
        <title>Melipona bicolor Genome sequencing and assembly.</title>
        <authorList>
            <person name="Araujo N.S."/>
            <person name="Arias M.C."/>
        </authorList>
    </citation>
    <scope>NUCLEOTIDE SEQUENCE</scope>
    <source>
        <strain evidence="2">USP_2M_L1-L4_2017</strain>
        <tissue evidence="2">Whole body</tissue>
    </source>
</reference>
<feature type="compositionally biased region" description="Polar residues" evidence="1">
    <location>
        <begin position="1"/>
        <end position="11"/>
    </location>
</feature>
<dbReference type="EMBL" id="JAHYIQ010000054">
    <property type="protein sequence ID" value="KAK1117196.1"/>
    <property type="molecule type" value="Genomic_DNA"/>
</dbReference>
<feature type="region of interest" description="Disordered" evidence="1">
    <location>
        <begin position="51"/>
        <end position="89"/>
    </location>
</feature>
<dbReference type="Proteomes" id="UP001177670">
    <property type="component" value="Unassembled WGS sequence"/>
</dbReference>
<evidence type="ECO:0000256" key="1">
    <source>
        <dbReference type="SAM" id="MobiDB-lite"/>
    </source>
</evidence>
<feature type="compositionally biased region" description="Polar residues" evidence="1">
    <location>
        <begin position="80"/>
        <end position="89"/>
    </location>
</feature>
<keyword evidence="3" id="KW-1185">Reference proteome</keyword>
<accession>A0AA40KEK8</accession>
<evidence type="ECO:0000313" key="2">
    <source>
        <dbReference type="EMBL" id="KAK1117196.1"/>
    </source>
</evidence>
<proteinExistence type="predicted"/>
<name>A0AA40KEK8_9HYME</name>
<sequence length="141" mass="15853">MGSNCKPQSLARTRFSGFPGNLGQRKYAEPFSARAAQKISGHHRPVIAQSLLLESDSQETETRNVVPPTKNGHAPPPTESGKNSQTAKTSGVRAWRSFLCWKLPSVSSEELQRVAGWHHLWLELGRHLIAFELLRFVFEYE</sequence>
<organism evidence="2 3">
    <name type="scientific">Melipona bicolor</name>
    <dbReference type="NCBI Taxonomy" id="60889"/>
    <lineage>
        <taxon>Eukaryota</taxon>
        <taxon>Metazoa</taxon>
        <taxon>Ecdysozoa</taxon>
        <taxon>Arthropoda</taxon>
        <taxon>Hexapoda</taxon>
        <taxon>Insecta</taxon>
        <taxon>Pterygota</taxon>
        <taxon>Neoptera</taxon>
        <taxon>Endopterygota</taxon>
        <taxon>Hymenoptera</taxon>
        <taxon>Apocrita</taxon>
        <taxon>Aculeata</taxon>
        <taxon>Apoidea</taxon>
        <taxon>Anthophila</taxon>
        <taxon>Apidae</taxon>
        <taxon>Melipona</taxon>
    </lineage>
</organism>